<evidence type="ECO:0000313" key="2">
    <source>
        <dbReference type="EMBL" id="CAE7510128.1"/>
    </source>
</evidence>
<reference evidence="2" key="1">
    <citation type="submission" date="2021-02" db="EMBL/GenBank/DDBJ databases">
        <authorList>
            <person name="Dougan E. K."/>
            <person name="Rhodes N."/>
            <person name="Thang M."/>
            <person name="Chan C."/>
        </authorList>
    </citation>
    <scope>NUCLEOTIDE SEQUENCE</scope>
</reference>
<gene>
    <name evidence="2" type="primary">Cbwd1</name>
    <name evidence="2" type="ORF">SNEC2469_LOCUS14568</name>
</gene>
<dbReference type="Pfam" id="PF02492">
    <property type="entry name" value="cobW"/>
    <property type="match status" value="1"/>
</dbReference>
<keyword evidence="3" id="KW-1185">Reference proteome</keyword>
<evidence type="ECO:0000313" key="3">
    <source>
        <dbReference type="Proteomes" id="UP000601435"/>
    </source>
</evidence>
<dbReference type="InterPro" id="IPR003495">
    <property type="entry name" value="CobW/HypB/UreG_nucleotide-bd"/>
</dbReference>
<comment type="caution">
    <text evidence="2">The sequence shown here is derived from an EMBL/GenBank/DDBJ whole genome shotgun (WGS) entry which is preliminary data.</text>
</comment>
<sequence>MVLIEDLDAFAGQSQVEHHVYNSFGQRQLPVLVLTGYLGAGKTTLLSYFLREQHDKKLAVIENEVGEVNVDNALIADKVLDVGQEDVFVLDNGCVCCNIRADLVRALAAIWRKHETGNSLDGVVIELTGVADPAPVVQSFFMVDSVSEAFYIDNVVALVDSKHVLEQLAGSQGDPTNKGTAAAQIAFSSMVLLSKADLVKEPHMKDVELRVREINPSAGLFGCLQSRVSLSQLFHLQSEPRS</sequence>
<feature type="domain" description="CobW/HypB/UreG nucleotide-binding" evidence="1">
    <location>
        <begin position="30"/>
        <end position="218"/>
    </location>
</feature>
<dbReference type="OrthoDB" id="416236at2759"/>
<dbReference type="AlphaFoldDB" id="A0A812T7R0"/>
<dbReference type="PANTHER" id="PTHR13748">
    <property type="entry name" value="COBW-RELATED"/>
    <property type="match status" value="1"/>
</dbReference>
<dbReference type="InterPro" id="IPR027417">
    <property type="entry name" value="P-loop_NTPase"/>
</dbReference>
<dbReference type="PANTHER" id="PTHR13748:SF62">
    <property type="entry name" value="COBW DOMAIN-CONTAINING PROTEIN"/>
    <property type="match status" value="1"/>
</dbReference>
<dbReference type="InterPro" id="IPR051316">
    <property type="entry name" value="Zinc-reg_GTPase_activator"/>
</dbReference>
<dbReference type="SUPFAM" id="SSF52540">
    <property type="entry name" value="P-loop containing nucleoside triphosphate hydrolases"/>
    <property type="match status" value="1"/>
</dbReference>
<proteinExistence type="predicted"/>
<organism evidence="2 3">
    <name type="scientific">Symbiodinium necroappetens</name>
    <dbReference type="NCBI Taxonomy" id="1628268"/>
    <lineage>
        <taxon>Eukaryota</taxon>
        <taxon>Sar</taxon>
        <taxon>Alveolata</taxon>
        <taxon>Dinophyceae</taxon>
        <taxon>Suessiales</taxon>
        <taxon>Symbiodiniaceae</taxon>
        <taxon>Symbiodinium</taxon>
    </lineage>
</organism>
<dbReference type="CDD" id="cd03112">
    <property type="entry name" value="CobW-like"/>
    <property type="match status" value="1"/>
</dbReference>
<protein>
    <submittedName>
        <fullName evidence="2">Cbwd1 protein</fullName>
    </submittedName>
</protein>
<accession>A0A812T7R0</accession>
<dbReference type="GO" id="GO:0005737">
    <property type="term" value="C:cytoplasm"/>
    <property type="evidence" value="ECO:0007669"/>
    <property type="project" value="TreeGrafter"/>
</dbReference>
<dbReference type="Gene3D" id="3.40.50.300">
    <property type="entry name" value="P-loop containing nucleotide triphosphate hydrolases"/>
    <property type="match status" value="1"/>
</dbReference>
<dbReference type="Proteomes" id="UP000601435">
    <property type="component" value="Unassembled WGS sequence"/>
</dbReference>
<evidence type="ECO:0000259" key="1">
    <source>
        <dbReference type="Pfam" id="PF02492"/>
    </source>
</evidence>
<name>A0A812T7R0_9DINO</name>
<dbReference type="EMBL" id="CAJNJA010023378">
    <property type="protein sequence ID" value="CAE7510128.1"/>
    <property type="molecule type" value="Genomic_DNA"/>
</dbReference>